<evidence type="ECO:0000256" key="1">
    <source>
        <dbReference type="ARBA" id="ARBA00001933"/>
    </source>
</evidence>
<dbReference type="Gene3D" id="3.40.640.10">
    <property type="entry name" value="Type I PLP-dependent aspartate aminotransferase-like (Major domain)"/>
    <property type="match status" value="1"/>
</dbReference>
<dbReference type="PANTHER" id="PTHR43586:SF3">
    <property type="entry name" value="O-PHOSPHO-L-SERYL-TRNA:CYS-TRNA SYNTHASE"/>
    <property type="match status" value="1"/>
</dbReference>
<name>A0A497ER23_9CREN</name>
<dbReference type="GO" id="GO:0043766">
    <property type="term" value="F:Sep-tRNA:Cys-tRNA synthase activity"/>
    <property type="evidence" value="ECO:0007669"/>
    <property type="project" value="UniProtKB-EC"/>
</dbReference>
<comment type="cofactor">
    <cofactor evidence="1">
        <name>pyridoxal 5'-phosphate</name>
        <dbReference type="ChEBI" id="CHEBI:597326"/>
    </cofactor>
</comment>
<dbReference type="NCBIfam" id="NF006810">
    <property type="entry name" value="PRK09331.1"/>
    <property type="match status" value="1"/>
</dbReference>
<organism evidence="5 6">
    <name type="scientific">Thermoproteota archaeon</name>
    <dbReference type="NCBI Taxonomy" id="2056631"/>
    <lineage>
        <taxon>Archaea</taxon>
        <taxon>Thermoproteota</taxon>
    </lineage>
</organism>
<evidence type="ECO:0000256" key="4">
    <source>
        <dbReference type="ARBA" id="ARBA00022917"/>
    </source>
</evidence>
<dbReference type="EC" id="2.5.1.73" evidence="5"/>
<gene>
    <name evidence="5" type="primary">pscS</name>
    <name evidence="5" type="ORF">DRJ31_03575</name>
</gene>
<sequence length="416" mass="46888">MSLDKRVSRYHQLLNKYKGLIIVNPLMTGGKLPDNVAEKLLEEGWLEVGYSLCYDCIEGRSDTLGFPPVKSFLHDVAEFFGGETAEHTFGCRAAQFAVFKAISMKAEEGGFAKVAVVDSLCHYTTVVAAELCGVSLVEVPNTGYPEFKVQVEKYAEKIEEVKSKFGKPPALVVLTHVDPYYGNLANAEEVGRIAESYGIPFMVNAAYTAGVMPVNMKAMKANFLTISAHKSMASLAPLGFLVIRGYSGDVLKSVSTALEWSKRSFPNKMVNLFGCSIGGLPLISAMHAFPYVVERVKKWHEELEKVRWFIEEMEKIDGIKQLGEKPHNHHLTHFETPILWEISKRHKRKGFFLAEELEKRGIIGVQRGLTKHIKISVYGLSWDEIKRVRDVFYEIIDRYTREFNIRDVGVEVKERG</sequence>
<evidence type="ECO:0000256" key="3">
    <source>
        <dbReference type="ARBA" id="ARBA00022898"/>
    </source>
</evidence>
<dbReference type="InterPro" id="IPR015421">
    <property type="entry name" value="PyrdxlP-dep_Trfase_major"/>
</dbReference>
<keyword evidence="3" id="KW-0663">Pyridoxal phosphate</keyword>
<dbReference type="EMBL" id="QMQV01000021">
    <property type="protein sequence ID" value="RLE49824.1"/>
    <property type="molecule type" value="Genomic_DNA"/>
</dbReference>
<dbReference type="SUPFAM" id="SSF53383">
    <property type="entry name" value="PLP-dependent transferases"/>
    <property type="match status" value="1"/>
</dbReference>
<comment type="caution">
    <text evidence="5">The sequence shown here is derived from an EMBL/GenBank/DDBJ whole genome shotgun (WGS) entry which is preliminary data.</text>
</comment>
<dbReference type="PANTHER" id="PTHR43586">
    <property type="entry name" value="CYSTEINE DESULFURASE"/>
    <property type="match status" value="1"/>
</dbReference>
<dbReference type="InterPro" id="IPR015422">
    <property type="entry name" value="PyrdxlP-dep_Trfase_small"/>
</dbReference>
<dbReference type="Proteomes" id="UP000278475">
    <property type="component" value="Unassembled WGS sequence"/>
</dbReference>
<evidence type="ECO:0000256" key="2">
    <source>
        <dbReference type="ARBA" id="ARBA00022679"/>
    </source>
</evidence>
<dbReference type="NCBIfam" id="TIGR02539">
    <property type="entry name" value="SepCysS"/>
    <property type="match status" value="1"/>
</dbReference>
<keyword evidence="2 5" id="KW-0808">Transferase</keyword>
<dbReference type="AlphaFoldDB" id="A0A497ER23"/>
<dbReference type="Gene3D" id="3.90.1150.10">
    <property type="entry name" value="Aspartate Aminotransferase, domain 1"/>
    <property type="match status" value="1"/>
</dbReference>
<dbReference type="InterPro" id="IPR015424">
    <property type="entry name" value="PyrdxlP-dep_Trfase"/>
</dbReference>
<keyword evidence="4" id="KW-0648">Protein biosynthesis</keyword>
<dbReference type="GO" id="GO:0006412">
    <property type="term" value="P:translation"/>
    <property type="evidence" value="ECO:0007669"/>
    <property type="project" value="UniProtKB-KW"/>
</dbReference>
<evidence type="ECO:0000313" key="5">
    <source>
        <dbReference type="EMBL" id="RLE49824.1"/>
    </source>
</evidence>
<protein>
    <submittedName>
        <fullName evidence="5">O-phospho-L-seryl-tRNA:Cys-tRNA synthase</fullName>
        <ecNumber evidence="5">2.5.1.73</ecNumber>
    </submittedName>
</protein>
<reference evidence="5 6" key="1">
    <citation type="submission" date="2018-06" db="EMBL/GenBank/DDBJ databases">
        <title>Extensive metabolic versatility and redundancy in microbially diverse, dynamic hydrothermal sediments.</title>
        <authorList>
            <person name="Dombrowski N."/>
            <person name="Teske A."/>
            <person name="Baker B.J."/>
        </authorList>
    </citation>
    <scope>NUCLEOTIDE SEQUENCE [LARGE SCALE GENOMIC DNA]</scope>
    <source>
        <strain evidence="5">B66_G16</strain>
    </source>
</reference>
<dbReference type="Pfam" id="PF05889">
    <property type="entry name" value="SepSecS"/>
    <property type="match status" value="1"/>
</dbReference>
<dbReference type="InterPro" id="IPR013375">
    <property type="entry name" value="Sep_Cys-tRNA_synth_arc"/>
</dbReference>
<evidence type="ECO:0000313" key="6">
    <source>
        <dbReference type="Proteomes" id="UP000278475"/>
    </source>
</evidence>
<accession>A0A497ER23</accession>
<dbReference type="InterPro" id="IPR008829">
    <property type="entry name" value="SepSecS/SepCysS"/>
</dbReference>
<proteinExistence type="predicted"/>